<keyword evidence="3 5" id="KW-0658">Purine biosynthesis</keyword>
<dbReference type="NCBIfam" id="NF004679">
    <property type="entry name" value="PRK06019.1-5"/>
    <property type="match status" value="1"/>
</dbReference>
<dbReference type="AlphaFoldDB" id="A0A2D2LWK5"/>
<dbReference type="InterPro" id="IPR005875">
    <property type="entry name" value="PurK"/>
</dbReference>
<evidence type="ECO:0000256" key="3">
    <source>
        <dbReference type="ARBA" id="ARBA00022755"/>
    </source>
</evidence>
<evidence type="ECO:0000256" key="6">
    <source>
        <dbReference type="RuleBase" id="RU361200"/>
    </source>
</evidence>
<comment type="subunit">
    <text evidence="5 6">Homodimer.</text>
</comment>
<dbReference type="Pfam" id="PF02222">
    <property type="entry name" value="ATP-grasp"/>
    <property type="match status" value="1"/>
</dbReference>
<dbReference type="RefSeq" id="WP_100270891.1">
    <property type="nucleotide sequence ID" value="NZ_CP024443.1"/>
</dbReference>
<comment type="function">
    <text evidence="6">Catalyzes the ATP-dependent conversion of 5-aminoimidazole ribonucleotide (AIR) and HCO(3)- to N5-carboxyaminoimidazole ribonucleotide (N5-CAIR).</text>
</comment>
<dbReference type="InterPro" id="IPR003135">
    <property type="entry name" value="ATP-grasp_carboxylate-amine"/>
</dbReference>
<organism evidence="8 9">
    <name type="scientific">Faucicola osloensis</name>
    <name type="common">Moraxella osloensis</name>
    <dbReference type="NCBI Taxonomy" id="34062"/>
    <lineage>
        <taxon>Bacteria</taxon>
        <taxon>Pseudomonadati</taxon>
        <taxon>Pseudomonadota</taxon>
        <taxon>Gammaproteobacteria</taxon>
        <taxon>Moraxellales</taxon>
        <taxon>Moraxellaceae</taxon>
        <taxon>Faucicola</taxon>
    </lineage>
</organism>
<dbReference type="InterPro" id="IPR013815">
    <property type="entry name" value="ATP_grasp_subdomain_1"/>
</dbReference>
<feature type="binding site" evidence="5">
    <location>
        <begin position="278"/>
        <end position="279"/>
    </location>
    <ligand>
        <name>ATP</name>
        <dbReference type="ChEBI" id="CHEBI:30616"/>
    </ligand>
</feature>
<name>A0A2D2LWK5_FAUOS</name>
<gene>
    <name evidence="5 6" type="primary">purK</name>
    <name evidence="8" type="ORF">NP7_08880</name>
</gene>
<evidence type="ECO:0000313" key="8">
    <source>
        <dbReference type="EMBL" id="ATR79350.1"/>
    </source>
</evidence>
<evidence type="ECO:0000256" key="2">
    <source>
        <dbReference type="ARBA" id="ARBA00022741"/>
    </source>
</evidence>
<protein>
    <recommendedName>
        <fullName evidence="5 6">N5-carboxyaminoimidazole ribonucleotide synthase</fullName>
        <shortName evidence="5 6">N5-CAIR synthase</shortName>
        <ecNumber evidence="5 6">6.3.4.18</ecNumber>
    </recommendedName>
    <alternativeName>
        <fullName evidence="5 6">5-(carboxyamino)imidazole ribonucleotide synthetase</fullName>
    </alternativeName>
</protein>
<evidence type="ECO:0000313" key="9">
    <source>
        <dbReference type="Proteomes" id="UP000229340"/>
    </source>
</evidence>
<dbReference type="GO" id="GO:0005829">
    <property type="term" value="C:cytosol"/>
    <property type="evidence" value="ECO:0007669"/>
    <property type="project" value="TreeGrafter"/>
</dbReference>
<dbReference type="GO" id="GO:0005524">
    <property type="term" value="F:ATP binding"/>
    <property type="evidence" value="ECO:0007669"/>
    <property type="project" value="UniProtKB-UniRule"/>
</dbReference>
<dbReference type="HAMAP" id="MF_01928">
    <property type="entry name" value="PurK"/>
    <property type="match status" value="1"/>
</dbReference>
<dbReference type="PANTHER" id="PTHR11609:SF5">
    <property type="entry name" value="PHOSPHORIBOSYLAMINOIMIDAZOLE CARBOXYLASE"/>
    <property type="match status" value="1"/>
</dbReference>
<feature type="binding site" evidence="5">
    <location>
        <begin position="190"/>
        <end position="193"/>
    </location>
    <ligand>
        <name>ATP</name>
        <dbReference type="ChEBI" id="CHEBI:30616"/>
    </ligand>
</feature>
<reference evidence="9" key="1">
    <citation type="submission" date="2017-11" db="EMBL/GenBank/DDBJ databases">
        <title>Complete genome sequence of Moraxella osloensis NP7 isolated from human skin.</title>
        <authorList>
            <person name="Lee K."/>
            <person name="Lim J.Y."/>
            <person name="Hwang I."/>
        </authorList>
    </citation>
    <scope>NUCLEOTIDE SEQUENCE [LARGE SCALE GENOMIC DNA]</scope>
    <source>
        <strain evidence="9">NP7</strain>
    </source>
</reference>
<dbReference type="GO" id="GO:0004638">
    <property type="term" value="F:phosphoribosylaminoimidazole carboxylase activity"/>
    <property type="evidence" value="ECO:0007669"/>
    <property type="project" value="InterPro"/>
</dbReference>
<feature type="binding site" evidence="5">
    <location>
        <position position="111"/>
    </location>
    <ligand>
        <name>ATP</name>
        <dbReference type="ChEBI" id="CHEBI:30616"/>
    </ligand>
</feature>
<dbReference type="PROSITE" id="PS50975">
    <property type="entry name" value="ATP_GRASP"/>
    <property type="match status" value="1"/>
</dbReference>
<comment type="pathway">
    <text evidence="5 6">Purine metabolism; IMP biosynthesis via de novo pathway; 5-amino-1-(5-phospho-D-ribosyl)imidazole-4-carboxylate from 5-amino-1-(5-phospho-D-ribosyl)imidazole (N5-CAIR route): step 1/2.</text>
</comment>
<dbReference type="STRING" id="34062.AXE82_05060"/>
<dbReference type="InterPro" id="IPR040686">
    <property type="entry name" value="PurK_C"/>
</dbReference>
<feature type="binding site" evidence="5">
    <location>
        <position position="151"/>
    </location>
    <ligand>
        <name>ATP</name>
        <dbReference type="ChEBI" id="CHEBI:30616"/>
    </ligand>
</feature>
<feature type="binding site" evidence="5">
    <location>
        <position position="198"/>
    </location>
    <ligand>
        <name>ATP</name>
        <dbReference type="ChEBI" id="CHEBI:30616"/>
    </ligand>
</feature>
<dbReference type="SUPFAM" id="SSF56059">
    <property type="entry name" value="Glutathione synthetase ATP-binding domain-like"/>
    <property type="match status" value="1"/>
</dbReference>
<dbReference type="InterPro" id="IPR016185">
    <property type="entry name" value="PreATP-grasp_dom_sf"/>
</dbReference>
<proteinExistence type="inferred from homology"/>
<keyword evidence="4 5" id="KW-0067">ATP-binding</keyword>
<evidence type="ECO:0000259" key="7">
    <source>
        <dbReference type="PROSITE" id="PS50975"/>
    </source>
</evidence>
<dbReference type="FunFam" id="3.30.1490.20:FF:000015">
    <property type="entry name" value="N5-carboxyaminoimidazole ribonucleotide synthase"/>
    <property type="match status" value="1"/>
</dbReference>
<dbReference type="GO" id="GO:0046872">
    <property type="term" value="F:metal ion binding"/>
    <property type="evidence" value="ECO:0007669"/>
    <property type="project" value="InterPro"/>
</dbReference>
<accession>A0A2D2LWK5</accession>
<dbReference type="SUPFAM" id="SSF51246">
    <property type="entry name" value="Rudiment single hybrid motif"/>
    <property type="match status" value="1"/>
</dbReference>
<dbReference type="GO" id="GO:0006189">
    <property type="term" value="P:'de novo' IMP biosynthetic process"/>
    <property type="evidence" value="ECO:0007669"/>
    <property type="project" value="UniProtKB-UniRule"/>
</dbReference>
<feature type="binding site" evidence="5">
    <location>
        <position position="221"/>
    </location>
    <ligand>
        <name>ATP</name>
        <dbReference type="ChEBI" id="CHEBI:30616"/>
    </ligand>
</feature>
<dbReference type="EMBL" id="CP024443">
    <property type="protein sequence ID" value="ATR79350.1"/>
    <property type="molecule type" value="Genomic_DNA"/>
</dbReference>
<dbReference type="InterPro" id="IPR011761">
    <property type="entry name" value="ATP-grasp"/>
</dbReference>
<dbReference type="EC" id="6.3.4.18" evidence="5 6"/>
<evidence type="ECO:0000256" key="4">
    <source>
        <dbReference type="ARBA" id="ARBA00022840"/>
    </source>
</evidence>
<dbReference type="NCBIfam" id="NF004676">
    <property type="entry name" value="PRK06019.1-2"/>
    <property type="match status" value="1"/>
</dbReference>
<dbReference type="Gene3D" id="3.30.470.20">
    <property type="entry name" value="ATP-grasp fold, B domain"/>
    <property type="match status" value="1"/>
</dbReference>
<sequence>MPMQTANFYTINHSNYPVKTIGILGGGQLGMMLAQAALPLGIRCVFLEDSANCPARLMGKVFSSEQFEDFAQSCDIFTLEFENTPLKPAQFLESTKTLYPSSFALSVAQDRLNEKNLFNQLDIATVPFMAVHNKADIQAATAKVGLPLVLKTTRGGYDGKGQFVVKSTDQIDTAWAELGDATKTAPLIAEGFIHFEREVSIIAVRAQNGEIRYYPLVQNEHSNGILAKSTAPAPNVEQLTEQAQSNIKKLLEHLNYVGVLTLELFVTSEGGAEKLLANEIAPRVHNSGHWSIEGAVTSQFENHIRAVAGLPLGDTSIVKPSVMLNIIGKYPKLTDVLAIEGVHVHNYDKEEREGRKIAHITVMPSDSSQLDNTVAQVVAKLPNKLSD</sequence>
<dbReference type="PANTHER" id="PTHR11609">
    <property type="entry name" value="PURINE BIOSYNTHESIS PROTEIN 6/7, PUR6/7"/>
    <property type="match status" value="1"/>
</dbReference>
<comment type="function">
    <text evidence="5">Catalyzes the ATP-dependent conversion of 5-aminoimidazole ribonucleotide (AIR) and HCO(3)(-) to N5-carboxyaminoimidazole ribonucleotide (N5-CAIR).</text>
</comment>
<dbReference type="Gene3D" id="3.40.50.20">
    <property type="match status" value="1"/>
</dbReference>
<evidence type="ECO:0000256" key="1">
    <source>
        <dbReference type="ARBA" id="ARBA00022598"/>
    </source>
</evidence>
<dbReference type="NCBIfam" id="TIGR01161">
    <property type="entry name" value="purK"/>
    <property type="match status" value="1"/>
</dbReference>
<feature type="binding site" evidence="5">
    <location>
        <begin position="156"/>
        <end position="162"/>
    </location>
    <ligand>
        <name>ATP</name>
        <dbReference type="ChEBI" id="CHEBI:30616"/>
    </ligand>
</feature>
<dbReference type="Gene3D" id="3.30.1490.20">
    <property type="entry name" value="ATP-grasp fold, A domain"/>
    <property type="match status" value="1"/>
</dbReference>
<dbReference type="Proteomes" id="UP000229340">
    <property type="component" value="Chromosome"/>
</dbReference>
<comment type="catalytic activity">
    <reaction evidence="5 6">
        <text>5-amino-1-(5-phospho-beta-D-ribosyl)imidazole + hydrogencarbonate + ATP = 5-carboxyamino-1-(5-phospho-D-ribosyl)imidazole + ADP + phosphate + 2 H(+)</text>
        <dbReference type="Rhea" id="RHEA:19317"/>
        <dbReference type="ChEBI" id="CHEBI:15378"/>
        <dbReference type="ChEBI" id="CHEBI:17544"/>
        <dbReference type="ChEBI" id="CHEBI:30616"/>
        <dbReference type="ChEBI" id="CHEBI:43474"/>
        <dbReference type="ChEBI" id="CHEBI:58730"/>
        <dbReference type="ChEBI" id="CHEBI:137981"/>
        <dbReference type="ChEBI" id="CHEBI:456216"/>
        <dbReference type="EC" id="6.3.4.18"/>
    </reaction>
</comment>
<dbReference type="GO" id="GO:0034028">
    <property type="term" value="F:5-(carboxyamino)imidazole ribonucleotide synthase activity"/>
    <property type="evidence" value="ECO:0007669"/>
    <property type="project" value="UniProtKB-UniRule"/>
</dbReference>
<dbReference type="FunFam" id="3.30.470.20:FF:000029">
    <property type="entry name" value="N5-carboxyaminoimidazole ribonucleotide synthase"/>
    <property type="match status" value="1"/>
</dbReference>
<keyword evidence="2 5" id="KW-0547">Nucleotide-binding</keyword>
<evidence type="ECO:0000256" key="5">
    <source>
        <dbReference type="HAMAP-Rule" id="MF_01928"/>
    </source>
</evidence>
<dbReference type="UniPathway" id="UPA00074">
    <property type="reaction ID" value="UER00942"/>
</dbReference>
<keyword evidence="1 5" id="KW-0436">Ligase</keyword>
<dbReference type="InterPro" id="IPR011054">
    <property type="entry name" value="Rudment_hybrid_motif"/>
</dbReference>
<comment type="similarity">
    <text evidence="5 6">Belongs to the PurK/PurT family.</text>
</comment>
<dbReference type="InterPro" id="IPR054350">
    <property type="entry name" value="PurT/PurK_preATP-grasp"/>
</dbReference>
<dbReference type="Pfam" id="PF17769">
    <property type="entry name" value="PurK_C"/>
    <property type="match status" value="1"/>
</dbReference>
<feature type="domain" description="ATP-grasp" evidence="7">
    <location>
        <begin position="115"/>
        <end position="308"/>
    </location>
</feature>
<dbReference type="Pfam" id="PF22660">
    <property type="entry name" value="RS_preATP-grasp-like"/>
    <property type="match status" value="1"/>
</dbReference>
<dbReference type="SUPFAM" id="SSF52440">
    <property type="entry name" value="PreATP-grasp domain"/>
    <property type="match status" value="1"/>
</dbReference>